<comment type="similarity">
    <text evidence="2">Belongs to the tryptophan 2-monooxygenase family.</text>
</comment>
<dbReference type="PRINTS" id="PR00420">
    <property type="entry name" value="RNGMNOXGNASE"/>
</dbReference>
<proteinExistence type="inferred from homology"/>
<evidence type="ECO:0000313" key="9">
    <source>
        <dbReference type="Proteomes" id="UP000007519"/>
    </source>
</evidence>
<dbReference type="eggNOG" id="COG1231">
    <property type="taxonomic scope" value="Bacteria"/>
</dbReference>
<dbReference type="EC" id="1.13.12.3" evidence="3"/>
<evidence type="ECO:0000256" key="3">
    <source>
        <dbReference type="ARBA" id="ARBA00012535"/>
    </source>
</evidence>
<dbReference type="InterPro" id="IPR002937">
    <property type="entry name" value="Amino_oxidase"/>
</dbReference>
<comment type="catalytic activity">
    <reaction evidence="6">
        <text>L-tryptophan + O2 = indole-3-acetamide + CO2 + H2O</text>
        <dbReference type="Rhea" id="RHEA:16165"/>
        <dbReference type="ChEBI" id="CHEBI:15377"/>
        <dbReference type="ChEBI" id="CHEBI:15379"/>
        <dbReference type="ChEBI" id="CHEBI:16031"/>
        <dbReference type="ChEBI" id="CHEBI:16526"/>
        <dbReference type="ChEBI" id="CHEBI:57912"/>
        <dbReference type="EC" id="1.13.12.3"/>
    </reaction>
</comment>
<keyword evidence="5" id="KW-0073">Auxin biosynthesis</keyword>
<protein>
    <recommendedName>
        <fullName evidence="4">Tryptophan 2-monooxygenase</fullName>
        <ecNumber evidence="3">1.13.12.3</ecNumber>
    </recommendedName>
</protein>
<reference evidence="8 9" key="1">
    <citation type="journal article" date="2012" name="Stand. Genomic Sci.">
        <title>Complete genome sequencing and analysis of Saprospira grandis str. Lewin, a predatory marine bacterium.</title>
        <authorList>
            <person name="Saw J.H."/>
            <person name="Yuryev A."/>
            <person name="Kanbe M."/>
            <person name="Hou S."/>
            <person name="Young A.G."/>
            <person name="Aizawa S."/>
            <person name="Alam M."/>
        </authorList>
    </citation>
    <scope>NUCLEOTIDE SEQUENCE [LARGE SCALE GENOMIC DNA]</scope>
    <source>
        <strain evidence="8 9">Lewin</strain>
    </source>
</reference>
<dbReference type="SUPFAM" id="SSF51905">
    <property type="entry name" value="FAD/NAD(P)-binding domain"/>
    <property type="match status" value="1"/>
</dbReference>
<dbReference type="KEGG" id="sgn:SGRA_3129"/>
<dbReference type="Gene3D" id="3.50.50.60">
    <property type="entry name" value="FAD/NAD(P)-binding domain"/>
    <property type="match status" value="1"/>
</dbReference>
<sequence>MSSSPANRFLAPVFQALSPRLWELSTSPYFQGQVLIVGAGLAGLTAAYMLKQQGLRPIIVEAKKRPAGRLANLRNWADMPLELGAEWLHGQRSTLFRWLDGQYQNQIVEDEGEEFVPYKQQLRALEDYPGAEVLLERLNELGYEEAPIKGNLLDWAEQNGIDQALYPLLEYWAGEWGCSAKELGIEALAKINRQWSSGDLDFKAEPSLYDLIDESLIRPLRPYLQLGQVVKHIDYSGAQIKVFTQDQTIVVDKLLLTVPLPVLQKESISFAPSLPSAKTAAIQRLKMGDGLKIFFKFNRLFWSGDIIGAKMASSYIDTQAYKSGKDAILCAWAFGEKAEILRNMGQELASRAILAELDSLYVGAASSHFEKYYWQDWSQEEHIWGAYSYPSNSEQPGDRAELQAPIDYKLYFAGEACHPKGHIQSLHGAFETGYEAALQILMDLNVS</sequence>
<dbReference type="PANTHER" id="PTHR10742">
    <property type="entry name" value="FLAVIN MONOAMINE OXIDASE"/>
    <property type="match status" value="1"/>
</dbReference>
<organism evidence="8 9">
    <name type="scientific">Saprospira grandis (strain Lewin)</name>
    <dbReference type="NCBI Taxonomy" id="984262"/>
    <lineage>
        <taxon>Bacteria</taxon>
        <taxon>Pseudomonadati</taxon>
        <taxon>Bacteroidota</taxon>
        <taxon>Saprospiria</taxon>
        <taxon>Saprospirales</taxon>
        <taxon>Saprospiraceae</taxon>
        <taxon>Saprospira</taxon>
    </lineage>
</organism>
<dbReference type="HOGENOM" id="CLU_004498_10_2_10"/>
<dbReference type="InterPro" id="IPR050281">
    <property type="entry name" value="Flavin_monoamine_oxidase"/>
</dbReference>
<evidence type="ECO:0000256" key="1">
    <source>
        <dbReference type="ARBA" id="ARBA00004814"/>
    </source>
</evidence>
<feature type="domain" description="Amine oxidase" evidence="7">
    <location>
        <begin position="41"/>
        <end position="441"/>
    </location>
</feature>
<evidence type="ECO:0000256" key="6">
    <source>
        <dbReference type="ARBA" id="ARBA00047321"/>
    </source>
</evidence>
<dbReference type="OrthoDB" id="56323at2"/>
<dbReference type="GO" id="GO:0050361">
    <property type="term" value="F:tryptophan 2-monooxygenase activity"/>
    <property type="evidence" value="ECO:0007669"/>
    <property type="project" value="UniProtKB-EC"/>
</dbReference>
<dbReference type="RefSeq" id="WP_015693456.1">
    <property type="nucleotide sequence ID" value="NC_016940.1"/>
</dbReference>
<evidence type="ECO:0000256" key="4">
    <source>
        <dbReference type="ARBA" id="ARBA00017871"/>
    </source>
</evidence>
<evidence type="ECO:0000313" key="8">
    <source>
        <dbReference type="EMBL" id="AFC25857.1"/>
    </source>
</evidence>
<dbReference type="AlphaFoldDB" id="H6KZT1"/>
<dbReference type="SUPFAM" id="SSF54373">
    <property type="entry name" value="FAD-linked reductases, C-terminal domain"/>
    <property type="match status" value="1"/>
</dbReference>
<dbReference type="GO" id="GO:0009851">
    <property type="term" value="P:auxin biosynthetic process"/>
    <property type="evidence" value="ECO:0007669"/>
    <property type="project" value="UniProtKB-KW"/>
</dbReference>
<dbReference type="STRING" id="984262.SGRA_3129"/>
<gene>
    <name evidence="8" type="ordered locus">SGRA_3129</name>
</gene>
<evidence type="ECO:0000256" key="2">
    <source>
        <dbReference type="ARBA" id="ARBA00005833"/>
    </source>
</evidence>
<comment type="pathway">
    <text evidence="1">Plant hormone metabolism; auxin biosynthesis.</text>
</comment>
<dbReference type="EMBL" id="CP002831">
    <property type="protein sequence ID" value="AFC25857.1"/>
    <property type="molecule type" value="Genomic_DNA"/>
</dbReference>
<evidence type="ECO:0000256" key="5">
    <source>
        <dbReference type="ARBA" id="ARBA00023070"/>
    </source>
</evidence>
<dbReference type="PANTHER" id="PTHR10742:SF410">
    <property type="entry name" value="LYSINE-SPECIFIC HISTONE DEMETHYLASE 2"/>
    <property type="match status" value="1"/>
</dbReference>
<evidence type="ECO:0000259" key="7">
    <source>
        <dbReference type="Pfam" id="PF01593"/>
    </source>
</evidence>
<accession>H6KZT1</accession>
<dbReference type="InterPro" id="IPR036188">
    <property type="entry name" value="FAD/NAD-bd_sf"/>
</dbReference>
<dbReference type="Gene3D" id="3.90.660.10">
    <property type="match status" value="1"/>
</dbReference>
<name>H6KZT1_SAPGL</name>
<dbReference type="Proteomes" id="UP000007519">
    <property type="component" value="Chromosome"/>
</dbReference>
<keyword evidence="9" id="KW-1185">Reference proteome</keyword>
<dbReference type="Pfam" id="PF01593">
    <property type="entry name" value="Amino_oxidase"/>
    <property type="match status" value="1"/>
</dbReference>